<dbReference type="Gene3D" id="2.60.40.790">
    <property type="match status" value="1"/>
</dbReference>
<dbReference type="AlphaFoldDB" id="A0A4Q7MYS4"/>
<dbReference type="Proteomes" id="UP000293874">
    <property type="component" value="Unassembled WGS sequence"/>
</dbReference>
<evidence type="ECO:0000256" key="1">
    <source>
        <dbReference type="PROSITE-ProRule" id="PRU00285"/>
    </source>
</evidence>
<comment type="caution">
    <text evidence="4">The sequence shown here is derived from an EMBL/GenBank/DDBJ whole genome shotgun (WGS) entry which is preliminary data.</text>
</comment>
<dbReference type="Pfam" id="PF00011">
    <property type="entry name" value="HSP20"/>
    <property type="match status" value="1"/>
</dbReference>
<dbReference type="RefSeq" id="WP_158643931.1">
    <property type="nucleotide sequence ID" value="NZ_CP042431.1"/>
</dbReference>
<reference evidence="4 5" key="1">
    <citation type="submission" date="2019-02" db="EMBL/GenBank/DDBJ databases">
        <title>Genomic Encyclopedia of Type Strains, Phase IV (KMG-IV): sequencing the most valuable type-strain genomes for metagenomic binning, comparative biology and taxonomic classification.</title>
        <authorList>
            <person name="Goeker M."/>
        </authorList>
    </citation>
    <scope>NUCLEOTIDE SEQUENCE [LARGE SCALE GENOMIC DNA]</scope>
    <source>
        <strain evidence="4 5">DSM 18116</strain>
    </source>
</reference>
<organism evidence="4 5">
    <name type="scientific">Pseudobacter ginsenosidimutans</name>
    <dbReference type="NCBI Taxonomy" id="661488"/>
    <lineage>
        <taxon>Bacteria</taxon>
        <taxon>Pseudomonadati</taxon>
        <taxon>Bacteroidota</taxon>
        <taxon>Chitinophagia</taxon>
        <taxon>Chitinophagales</taxon>
        <taxon>Chitinophagaceae</taxon>
        <taxon>Pseudobacter</taxon>
    </lineage>
</organism>
<evidence type="ECO:0000256" key="2">
    <source>
        <dbReference type="RuleBase" id="RU003616"/>
    </source>
</evidence>
<feature type="domain" description="SHSP" evidence="3">
    <location>
        <begin position="35"/>
        <end position="148"/>
    </location>
</feature>
<evidence type="ECO:0000313" key="4">
    <source>
        <dbReference type="EMBL" id="RZS74397.1"/>
    </source>
</evidence>
<dbReference type="PROSITE" id="PS01031">
    <property type="entry name" value="SHSP"/>
    <property type="match status" value="1"/>
</dbReference>
<dbReference type="InterPro" id="IPR008978">
    <property type="entry name" value="HSP20-like_chaperone"/>
</dbReference>
<accession>A0A4Q7MYS4</accession>
<gene>
    <name evidence="4" type="ORF">EV199_0244</name>
</gene>
<dbReference type="SUPFAM" id="SSF49764">
    <property type="entry name" value="HSP20-like chaperones"/>
    <property type="match status" value="1"/>
</dbReference>
<protein>
    <submittedName>
        <fullName evidence="4">HSP20 family protein</fullName>
    </submittedName>
</protein>
<evidence type="ECO:0000313" key="5">
    <source>
        <dbReference type="Proteomes" id="UP000293874"/>
    </source>
</evidence>
<dbReference type="OrthoDB" id="9814487at2"/>
<dbReference type="InterPro" id="IPR002068">
    <property type="entry name" value="A-crystallin/Hsp20_dom"/>
</dbReference>
<proteinExistence type="inferred from homology"/>
<name>A0A4Q7MYS4_9BACT</name>
<dbReference type="CDD" id="cd06464">
    <property type="entry name" value="ACD_sHsps-like"/>
    <property type="match status" value="1"/>
</dbReference>
<keyword evidence="5" id="KW-1185">Reference proteome</keyword>
<dbReference type="EMBL" id="SGXA01000001">
    <property type="protein sequence ID" value="RZS74397.1"/>
    <property type="molecule type" value="Genomic_DNA"/>
</dbReference>
<evidence type="ECO:0000259" key="3">
    <source>
        <dbReference type="PROSITE" id="PS01031"/>
    </source>
</evidence>
<sequence length="148" mass="17056">MKEVINIKPPEHAYVKTFYGMFSDLDHLEDEHQTDRKSPCAPATNIYETDSTYFIDMALPGYQRQDIQLKREDDLITVCAETHTVRHKKLQRFFRQEFLAGSFTRSFLLPDDAGEAIAKFADGVLCIQLDKNRQWMAAPTVVQAITIQ</sequence>
<comment type="similarity">
    <text evidence="1 2">Belongs to the small heat shock protein (HSP20) family.</text>
</comment>